<dbReference type="KEGG" id="llu:AKJ09_00771"/>
<dbReference type="Proteomes" id="UP000064967">
    <property type="component" value="Chromosome"/>
</dbReference>
<gene>
    <name evidence="3" type="ORF">AKJ09_00771</name>
</gene>
<dbReference type="STRING" id="1391654.AKJ09_00771"/>
<dbReference type="PROSITE" id="PS50106">
    <property type="entry name" value="PDZ"/>
    <property type="match status" value="1"/>
</dbReference>
<evidence type="ECO:0000313" key="4">
    <source>
        <dbReference type="Proteomes" id="UP000064967"/>
    </source>
</evidence>
<dbReference type="SUPFAM" id="SSF50156">
    <property type="entry name" value="PDZ domain-like"/>
    <property type="match status" value="1"/>
</dbReference>
<keyword evidence="4" id="KW-1185">Reference proteome</keyword>
<sequence>MPPKDARPAAIRVMAAALLVALATLGLVACQRDVVPPLVEVTEISPREIEVGDRLELRGGGYPQGRPAHLTFRGTIHRPGDGALSGVSIDADGTVTGADRVELPVTDALEERFCGRGDSASHATFRGDVDVAFSSNTPGAPPLVGVLHGVVLDVRPASVRATVLEAHEKEGTRVLSFLGVLAGPSSSRGIPVEGVTPGSPADRAGIQAGDVLSEIDGVRVAHVSDFIPSSSRATKLVVRRGDTGVEDAKSIPMIGYATERIPVEYAPALLVVGLALAALVLLVLPAPTVLGAVELRIASRLRTTTWSAVVQALAGKGAAACAFGLASILLSTFALGPHVIAAELDAAVLLVCAIALVLTSRVMSARGFVGSSVAAAKVLGIALVLAVSVVGVVVATGALSLSEIVRAQGGAPWQFGAAHKPATFLLALAYLGALFLLVRPSIEGPVLALTLAPPKAAAGSRARGAVVLERLGLLVACALGVAVFFGGWQLPGAGVARSLGLQLLAAVVFVVKTWALVAVLRGAASIASPWTTSDARSFVLRRLVPVLFAGALAVVGSRRLAPMSPSLELAAGAAMAFAIALLAVRSMVRVRGAMLRPEPHASPFL</sequence>
<feature type="transmembrane region" description="Helical" evidence="1">
    <location>
        <begin position="421"/>
        <end position="438"/>
    </location>
</feature>
<feature type="transmembrane region" description="Helical" evidence="1">
    <location>
        <begin position="569"/>
        <end position="588"/>
    </location>
</feature>
<dbReference type="Gene3D" id="2.30.42.10">
    <property type="match status" value="1"/>
</dbReference>
<dbReference type="AlphaFoldDB" id="A0A0K1PKR0"/>
<keyword evidence="1" id="KW-0812">Transmembrane</keyword>
<dbReference type="InterPro" id="IPR041489">
    <property type="entry name" value="PDZ_6"/>
</dbReference>
<evidence type="ECO:0000259" key="2">
    <source>
        <dbReference type="PROSITE" id="PS50106"/>
    </source>
</evidence>
<evidence type="ECO:0000313" key="3">
    <source>
        <dbReference type="EMBL" id="AKU94107.1"/>
    </source>
</evidence>
<reference evidence="3 4" key="1">
    <citation type="submission" date="2015-08" db="EMBL/GenBank/DDBJ databases">
        <authorList>
            <person name="Babu N.S."/>
            <person name="Beckwith C.J."/>
            <person name="Beseler K.G."/>
            <person name="Brison A."/>
            <person name="Carone J.V."/>
            <person name="Caskin T.P."/>
            <person name="Diamond M."/>
            <person name="Durham M.E."/>
            <person name="Foxe J.M."/>
            <person name="Go M."/>
            <person name="Henderson B.A."/>
            <person name="Jones I.B."/>
            <person name="McGettigan J.A."/>
            <person name="Micheletti S.J."/>
            <person name="Nasrallah M.E."/>
            <person name="Ortiz D."/>
            <person name="Piller C.R."/>
            <person name="Privatt S.R."/>
            <person name="Schneider S.L."/>
            <person name="Sharp S."/>
            <person name="Smith T.C."/>
            <person name="Stanton J.D."/>
            <person name="Ullery H.E."/>
            <person name="Wilson R.J."/>
            <person name="Serrano M.G."/>
            <person name="Buck G."/>
            <person name="Lee V."/>
            <person name="Wang Y."/>
            <person name="Carvalho R."/>
            <person name="Voegtly L."/>
            <person name="Shi R."/>
            <person name="Duckworth R."/>
            <person name="Johnson A."/>
            <person name="Loviza R."/>
            <person name="Walstead R."/>
            <person name="Shah Z."/>
            <person name="Kiflezghi M."/>
            <person name="Wade K."/>
            <person name="Ball S.L."/>
            <person name="Bradley K.W."/>
            <person name="Asai D.J."/>
            <person name="Bowman C.A."/>
            <person name="Russell D.A."/>
            <person name="Pope W.H."/>
            <person name="Jacobs-Sera D."/>
            <person name="Hendrix R.W."/>
            <person name="Hatfull G.F."/>
        </authorList>
    </citation>
    <scope>NUCLEOTIDE SEQUENCE [LARGE SCALE GENOMIC DNA]</scope>
    <source>
        <strain evidence="3 4">DSM 27648</strain>
    </source>
</reference>
<accession>A0A0K1PKR0</accession>
<protein>
    <submittedName>
        <fullName evidence="3">NADH-ubiquinone oxidoreductase chain H</fullName>
    </submittedName>
</protein>
<proteinExistence type="predicted"/>
<feature type="transmembrane region" description="Helical" evidence="1">
    <location>
        <begin position="378"/>
        <end position="401"/>
    </location>
</feature>
<feature type="transmembrane region" description="Helical" evidence="1">
    <location>
        <begin position="539"/>
        <end position="557"/>
    </location>
</feature>
<keyword evidence="3" id="KW-0830">Ubiquinone</keyword>
<dbReference type="SMART" id="SM00228">
    <property type="entry name" value="PDZ"/>
    <property type="match status" value="1"/>
</dbReference>
<dbReference type="InterPro" id="IPR001478">
    <property type="entry name" value="PDZ"/>
</dbReference>
<feature type="transmembrane region" description="Helical" evidence="1">
    <location>
        <begin position="471"/>
        <end position="491"/>
    </location>
</feature>
<dbReference type="InterPro" id="IPR036034">
    <property type="entry name" value="PDZ_sf"/>
</dbReference>
<dbReference type="PROSITE" id="PS51257">
    <property type="entry name" value="PROKAR_LIPOPROTEIN"/>
    <property type="match status" value="1"/>
</dbReference>
<feature type="transmembrane region" description="Helical" evidence="1">
    <location>
        <begin position="339"/>
        <end position="358"/>
    </location>
</feature>
<feature type="transmembrane region" description="Helical" evidence="1">
    <location>
        <begin position="313"/>
        <end position="333"/>
    </location>
</feature>
<feature type="transmembrane region" description="Helical" evidence="1">
    <location>
        <begin position="268"/>
        <end position="293"/>
    </location>
</feature>
<organism evidence="3 4">
    <name type="scientific">Labilithrix luteola</name>
    <dbReference type="NCBI Taxonomy" id="1391654"/>
    <lineage>
        <taxon>Bacteria</taxon>
        <taxon>Pseudomonadati</taxon>
        <taxon>Myxococcota</taxon>
        <taxon>Polyangia</taxon>
        <taxon>Polyangiales</taxon>
        <taxon>Labilitrichaceae</taxon>
        <taxon>Labilithrix</taxon>
    </lineage>
</organism>
<evidence type="ECO:0000256" key="1">
    <source>
        <dbReference type="SAM" id="Phobius"/>
    </source>
</evidence>
<keyword evidence="1" id="KW-1133">Transmembrane helix</keyword>
<feature type="domain" description="PDZ" evidence="2">
    <location>
        <begin position="162"/>
        <end position="242"/>
    </location>
</feature>
<dbReference type="Pfam" id="PF17820">
    <property type="entry name" value="PDZ_6"/>
    <property type="match status" value="1"/>
</dbReference>
<dbReference type="EMBL" id="CP012333">
    <property type="protein sequence ID" value="AKU94107.1"/>
    <property type="molecule type" value="Genomic_DNA"/>
</dbReference>
<feature type="transmembrane region" description="Helical" evidence="1">
    <location>
        <begin position="503"/>
        <end position="527"/>
    </location>
</feature>
<name>A0A0K1PKR0_9BACT</name>
<keyword evidence="1" id="KW-0472">Membrane</keyword>